<keyword evidence="5 7" id="KW-0406">Ion transport</keyword>
<dbReference type="PANTHER" id="PTHR14132">
    <property type="entry name" value="SODIUM/POTASSIUM-TRANSPORTING ATPASE SUBUNIT GAMMA"/>
    <property type="match status" value="1"/>
</dbReference>
<evidence type="ECO:0000256" key="8">
    <source>
        <dbReference type="SAM" id="MobiDB-lite"/>
    </source>
</evidence>
<evidence type="ECO:0000256" key="3">
    <source>
        <dbReference type="ARBA" id="ARBA00022448"/>
    </source>
</evidence>
<evidence type="ECO:0000256" key="5">
    <source>
        <dbReference type="ARBA" id="ARBA00023065"/>
    </source>
</evidence>
<feature type="transmembrane region" description="Helical" evidence="7">
    <location>
        <begin position="95"/>
        <end position="115"/>
    </location>
</feature>
<dbReference type="RefSeq" id="XP_030067789.1">
    <property type="nucleotide sequence ID" value="XM_030211929.1"/>
</dbReference>
<keyword evidence="9" id="KW-1185">Reference proteome</keyword>
<feature type="compositionally biased region" description="Basic and acidic residues" evidence="8">
    <location>
        <begin position="63"/>
        <end position="74"/>
    </location>
</feature>
<comment type="similarity">
    <text evidence="2 7">Belongs to the FXYD family.</text>
</comment>
<evidence type="ECO:0000256" key="1">
    <source>
        <dbReference type="ARBA" id="ARBA00004167"/>
    </source>
</evidence>
<dbReference type="CDD" id="cd20323">
    <property type="entry name" value="FXYD_FXYD5"/>
    <property type="match status" value="1"/>
</dbReference>
<evidence type="ECO:0000256" key="2">
    <source>
        <dbReference type="ARBA" id="ARBA00005948"/>
    </source>
</evidence>
<accession>A0A6P7YWN3</accession>
<dbReference type="Proteomes" id="UP000515156">
    <property type="component" value="Chromosome 8"/>
</dbReference>
<keyword evidence="7" id="KW-1133">Transmembrane helix</keyword>
<organism evidence="9 10">
    <name type="scientific">Microcaecilia unicolor</name>
    <dbReference type="NCBI Taxonomy" id="1415580"/>
    <lineage>
        <taxon>Eukaryota</taxon>
        <taxon>Metazoa</taxon>
        <taxon>Chordata</taxon>
        <taxon>Craniata</taxon>
        <taxon>Vertebrata</taxon>
        <taxon>Euteleostomi</taxon>
        <taxon>Amphibia</taxon>
        <taxon>Gymnophiona</taxon>
        <taxon>Siphonopidae</taxon>
        <taxon>Microcaecilia</taxon>
    </lineage>
</organism>
<dbReference type="GO" id="GO:0006811">
    <property type="term" value="P:monoatomic ion transport"/>
    <property type="evidence" value="ECO:0007669"/>
    <property type="project" value="UniProtKB-KW"/>
</dbReference>
<evidence type="ECO:0000313" key="9">
    <source>
        <dbReference type="Proteomes" id="UP000515156"/>
    </source>
</evidence>
<feature type="compositionally biased region" description="Low complexity" evidence="8">
    <location>
        <begin position="50"/>
        <end position="62"/>
    </location>
</feature>
<evidence type="ECO:0000256" key="4">
    <source>
        <dbReference type="ARBA" id="ARBA00022692"/>
    </source>
</evidence>
<dbReference type="GO" id="GO:0016020">
    <property type="term" value="C:membrane"/>
    <property type="evidence" value="ECO:0007669"/>
    <property type="project" value="UniProtKB-SubCell"/>
</dbReference>
<dbReference type="Gene3D" id="1.20.5.780">
    <property type="entry name" value="Single helix bin"/>
    <property type="match status" value="1"/>
</dbReference>
<gene>
    <name evidence="10" type="primary">LOC115475873</name>
</gene>
<keyword evidence="3 7" id="KW-0813">Transport</keyword>
<comment type="subcellular location">
    <subcellularLocation>
        <location evidence="1">Membrane</location>
        <topology evidence="1">Single-pass membrane protein</topology>
    </subcellularLocation>
</comment>
<protein>
    <recommendedName>
        <fullName evidence="7">FXYD domain-containing ion transport regulator</fullName>
    </recommendedName>
</protein>
<keyword evidence="4 7" id="KW-0812">Transmembrane</keyword>
<dbReference type="InterPro" id="IPR000272">
    <property type="entry name" value="Ion-transport_regulator_FXYD"/>
</dbReference>
<sequence>MSLAQGWTASNQTTPNEVHETGGNDYRISHSVLTEETIRDVVTPEKVHSTSHSTSASPGSTSPKDKDPPTRRPNADPSRVRKHNQRIFFYDYDALRMYGLIFSAVLFTLGILILTCGRCKNSISCGRKERRKYNVRQL</sequence>
<evidence type="ECO:0000256" key="7">
    <source>
        <dbReference type="RuleBase" id="RU364131"/>
    </source>
</evidence>
<dbReference type="GO" id="GO:0017080">
    <property type="term" value="F:sodium channel regulator activity"/>
    <property type="evidence" value="ECO:0007669"/>
    <property type="project" value="TreeGrafter"/>
</dbReference>
<feature type="region of interest" description="Disordered" evidence="8">
    <location>
        <begin position="1"/>
        <end position="81"/>
    </location>
</feature>
<dbReference type="GeneID" id="115475873"/>
<dbReference type="AlphaFoldDB" id="A0A6P7YWN3"/>
<evidence type="ECO:0000256" key="6">
    <source>
        <dbReference type="ARBA" id="ARBA00023136"/>
    </source>
</evidence>
<keyword evidence="6 7" id="KW-0472">Membrane</keyword>
<feature type="compositionally biased region" description="Polar residues" evidence="8">
    <location>
        <begin position="1"/>
        <end position="16"/>
    </location>
</feature>
<evidence type="ECO:0000313" key="10">
    <source>
        <dbReference type="RefSeq" id="XP_030067789.1"/>
    </source>
</evidence>
<proteinExistence type="inferred from homology"/>
<feature type="compositionally biased region" description="Basic and acidic residues" evidence="8">
    <location>
        <begin position="36"/>
        <end position="48"/>
    </location>
</feature>
<dbReference type="GO" id="GO:0043269">
    <property type="term" value="P:regulation of monoatomic ion transport"/>
    <property type="evidence" value="ECO:0007669"/>
    <property type="project" value="InterPro"/>
</dbReference>
<dbReference type="PANTHER" id="PTHR14132:SF23">
    <property type="entry name" value="FXYD DOMAIN-CONTAINING ION TRANSPORT REGULATOR"/>
    <property type="match status" value="1"/>
</dbReference>
<name>A0A6P7YWN3_9AMPH</name>
<reference evidence="10" key="1">
    <citation type="submission" date="2025-08" db="UniProtKB">
        <authorList>
            <consortium name="RefSeq"/>
        </authorList>
    </citation>
    <scope>IDENTIFICATION</scope>
</reference>
<dbReference type="Pfam" id="PF02038">
    <property type="entry name" value="ATP1G1_PLM_MAT8"/>
    <property type="match status" value="1"/>
</dbReference>